<reference evidence="3 4" key="1">
    <citation type="submission" date="2016-10" db="EMBL/GenBank/DDBJ databases">
        <authorList>
            <person name="de Groot N.N."/>
        </authorList>
    </citation>
    <scope>NUCLEOTIDE SEQUENCE [LARGE SCALE GENOMIC DNA]</scope>
    <source>
        <strain evidence="3 4">DSM 5885</strain>
    </source>
</reference>
<evidence type="ECO:0000313" key="3">
    <source>
        <dbReference type="EMBL" id="SDI84509.1"/>
    </source>
</evidence>
<organism evidence="3 4">
    <name type="scientific">Propionivibrio dicarboxylicus</name>
    <dbReference type="NCBI Taxonomy" id="83767"/>
    <lineage>
        <taxon>Bacteria</taxon>
        <taxon>Pseudomonadati</taxon>
        <taxon>Pseudomonadota</taxon>
        <taxon>Betaproteobacteria</taxon>
        <taxon>Rhodocyclales</taxon>
        <taxon>Rhodocyclaceae</taxon>
        <taxon>Propionivibrio</taxon>
    </lineage>
</organism>
<dbReference type="AlphaFoldDB" id="A0A1G8NWA7"/>
<proteinExistence type="predicted"/>
<keyword evidence="2" id="KW-1133">Transmembrane helix</keyword>
<evidence type="ECO:0000256" key="2">
    <source>
        <dbReference type="SAM" id="Phobius"/>
    </source>
</evidence>
<name>A0A1G8NWA7_9RHOO</name>
<feature type="region of interest" description="Disordered" evidence="1">
    <location>
        <begin position="166"/>
        <end position="218"/>
    </location>
</feature>
<feature type="compositionally biased region" description="Low complexity" evidence="1">
    <location>
        <begin position="185"/>
        <end position="199"/>
    </location>
</feature>
<dbReference type="Proteomes" id="UP000198607">
    <property type="component" value="Unassembled WGS sequence"/>
</dbReference>
<feature type="transmembrane region" description="Helical" evidence="2">
    <location>
        <begin position="105"/>
        <end position="127"/>
    </location>
</feature>
<evidence type="ECO:0000256" key="1">
    <source>
        <dbReference type="SAM" id="MobiDB-lite"/>
    </source>
</evidence>
<dbReference type="EMBL" id="FNCY01000037">
    <property type="protein sequence ID" value="SDI84509.1"/>
    <property type="molecule type" value="Genomic_DNA"/>
</dbReference>
<keyword evidence="2" id="KW-0472">Membrane</keyword>
<accession>A0A1G8NWA7</accession>
<dbReference type="STRING" id="83767.SAMN05660652_04123"/>
<keyword evidence="4" id="KW-1185">Reference proteome</keyword>
<sequence>MISAATFAELAGYAARGRIGTAVTLRCDNPNPEAGSTVVIDWSSDEAGQMMIGSRGPFSVPTRGRHRVNVDAEPVLIHLTCGRESAEVLIRPIVETTAARDKYSFGFWVFVLVIVSSIGYPLINAFYRTGAVETSQAISSLAKTTAKGPAEAAPVAPRQPLVVSNSAQSVVTNRPVKDVPSTGKTVSVRASSSATTANAELWSDPRGYASRRNSNPSQ</sequence>
<protein>
    <submittedName>
        <fullName evidence="3">Uncharacterized protein</fullName>
    </submittedName>
</protein>
<dbReference type="RefSeq" id="WP_143009957.1">
    <property type="nucleotide sequence ID" value="NZ_FNCY01000037.1"/>
</dbReference>
<evidence type="ECO:0000313" key="4">
    <source>
        <dbReference type="Proteomes" id="UP000198607"/>
    </source>
</evidence>
<gene>
    <name evidence="3" type="ORF">SAMN05660652_04123</name>
</gene>
<keyword evidence="2" id="KW-0812">Transmembrane</keyword>